<comment type="caution">
    <text evidence="11">The sequence shown here is derived from an EMBL/GenBank/DDBJ whole genome shotgun (WGS) entry which is preliminary data.</text>
</comment>
<gene>
    <name evidence="11" type="ORF">CTI12_AA369260</name>
</gene>
<keyword evidence="2" id="KW-0808">Transferase</keyword>
<keyword evidence="8" id="KW-0675">Receptor</keyword>
<dbReference type="CDD" id="cd23509">
    <property type="entry name" value="Gnk2-like"/>
    <property type="match status" value="1"/>
</dbReference>
<sequence length="385" mass="43530">MRTSRNGTAHVGTGPDSNYGLAQCYGDLSSDDCILCYAEARTVIPSCYRNKGGRIYLDGCFMRVQNYSFCKEISRPNDTIFCGNTTKKSRPFQDTVRRAVLKAVMDASQDSDYFAREQMLVSGTGNESVHVLANCWRTLNSSLWKIIAIVLSVVSSVAVLTVAMMIVLYIWKHRYIQKKWEGSYDVIRLAKTLKDSSLNFKYSTVEKATRYWDEPNKLGQGGFGTVYKFQSKSGLKTALLFLSIASLKSISTLASLMRPLTCIRNLRPDASMNYLIFMQIPHSFVHPKICTKESIFGSIRSRLQAVTMENILQVIPSHSRTPILLSPGKYLKFLMQVNDRISDANADIPLRDAIDKKSKAVFKPDTDWNSRIDADWYRIMNQPPP</sequence>
<feature type="transmembrane region" description="Helical" evidence="9">
    <location>
        <begin position="143"/>
        <end position="171"/>
    </location>
</feature>
<dbReference type="STRING" id="35608.A0A2U1MKR5"/>
<keyword evidence="12" id="KW-1185">Reference proteome</keyword>
<dbReference type="GO" id="GO:0005524">
    <property type="term" value="F:ATP binding"/>
    <property type="evidence" value="ECO:0007669"/>
    <property type="project" value="UniProtKB-KW"/>
</dbReference>
<accession>A0A2U1MKR5</accession>
<evidence type="ECO:0000256" key="2">
    <source>
        <dbReference type="ARBA" id="ARBA00022679"/>
    </source>
</evidence>
<evidence type="ECO:0000256" key="1">
    <source>
        <dbReference type="ARBA" id="ARBA00022527"/>
    </source>
</evidence>
<dbReference type="Proteomes" id="UP000245207">
    <property type="component" value="Unassembled WGS sequence"/>
</dbReference>
<dbReference type="AlphaFoldDB" id="A0A2U1MKR5"/>
<keyword evidence="9" id="KW-0472">Membrane</keyword>
<dbReference type="InterPro" id="IPR011009">
    <property type="entry name" value="Kinase-like_dom_sf"/>
</dbReference>
<dbReference type="Gene3D" id="3.30.430.20">
    <property type="entry name" value="Gnk2 domain, C-X8-C-X2-C motif"/>
    <property type="match status" value="1"/>
</dbReference>
<feature type="domain" description="Gnk2-homologous" evidence="10">
    <location>
        <begin position="1"/>
        <end position="69"/>
    </location>
</feature>
<keyword evidence="7" id="KW-0067">ATP-binding</keyword>
<protein>
    <submittedName>
        <fullName evidence="11">Gnk2-like domain-containing protein</fullName>
    </submittedName>
</protein>
<evidence type="ECO:0000256" key="7">
    <source>
        <dbReference type="ARBA" id="ARBA00022840"/>
    </source>
</evidence>
<dbReference type="InterPro" id="IPR002902">
    <property type="entry name" value="GNK2"/>
</dbReference>
<evidence type="ECO:0000313" key="12">
    <source>
        <dbReference type="Proteomes" id="UP000245207"/>
    </source>
</evidence>
<reference evidence="11 12" key="1">
    <citation type="journal article" date="2018" name="Mol. Plant">
        <title>The genome of Artemisia annua provides insight into the evolution of Asteraceae family and artemisinin biosynthesis.</title>
        <authorList>
            <person name="Shen Q."/>
            <person name="Zhang L."/>
            <person name="Liao Z."/>
            <person name="Wang S."/>
            <person name="Yan T."/>
            <person name="Shi P."/>
            <person name="Liu M."/>
            <person name="Fu X."/>
            <person name="Pan Q."/>
            <person name="Wang Y."/>
            <person name="Lv Z."/>
            <person name="Lu X."/>
            <person name="Zhang F."/>
            <person name="Jiang W."/>
            <person name="Ma Y."/>
            <person name="Chen M."/>
            <person name="Hao X."/>
            <person name="Li L."/>
            <person name="Tang Y."/>
            <person name="Lv G."/>
            <person name="Zhou Y."/>
            <person name="Sun X."/>
            <person name="Brodelius P.E."/>
            <person name="Rose J.K.C."/>
            <person name="Tang K."/>
        </authorList>
    </citation>
    <scope>NUCLEOTIDE SEQUENCE [LARGE SCALE GENOMIC DNA]</scope>
    <source>
        <strain evidence="12">cv. Huhao1</strain>
        <tissue evidence="11">Leaf</tissue>
    </source>
</reference>
<dbReference type="Gene3D" id="3.30.200.20">
    <property type="entry name" value="Phosphorylase Kinase, domain 1"/>
    <property type="match status" value="1"/>
</dbReference>
<dbReference type="OrthoDB" id="1908121at2759"/>
<proteinExistence type="predicted"/>
<evidence type="ECO:0000256" key="3">
    <source>
        <dbReference type="ARBA" id="ARBA00022729"/>
    </source>
</evidence>
<dbReference type="GO" id="GO:0004674">
    <property type="term" value="F:protein serine/threonine kinase activity"/>
    <property type="evidence" value="ECO:0007669"/>
    <property type="project" value="UniProtKB-KW"/>
</dbReference>
<keyword evidence="1" id="KW-0723">Serine/threonine-protein kinase</keyword>
<dbReference type="PROSITE" id="PS51473">
    <property type="entry name" value="GNK2"/>
    <property type="match status" value="1"/>
</dbReference>
<dbReference type="InterPro" id="IPR038408">
    <property type="entry name" value="GNK2_sf"/>
</dbReference>
<evidence type="ECO:0000256" key="5">
    <source>
        <dbReference type="ARBA" id="ARBA00022741"/>
    </source>
</evidence>
<keyword evidence="5" id="KW-0547">Nucleotide-binding</keyword>
<dbReference type="EMBL" id="PKPP01005006">
    <property type="protein sequence ID" value="PWA61855.1"/>
    <property type="molecule type" value="Genomic_DNA"/>
</dbReference>
<keyword evidence="6" id="KW-0418">Kinase</keyword>
<dbReference type="PANTHER" id="PTHR47973">
    <property type="entry name" value="CYSTEINE-RICH RECEPTOR-LIKE PROTEIN KINASE 3"/>
    <property type="match status" value="1"/>
</dbReference>
<keyword evidence="9" id="KW-0812">Transmembrane</keyword>
<evidence type="ECO:0000256" key="8">
    <source>
        <dbReference type="ARBA" id="ARBA00023170"/>
    </source>
</evidence>
<evidence type="ECO:0000256" key="9">
    <source>
        <dbReference type="SAM" id="Phobius"/>
    </source>
</evidence>
<name>A0A2U1MKR5_ARTAN</name>
<evidence type="ECO:0000256" key="4">
    <source>
        <dbReference type="ARBA" id="ARBA00022737"/>
    </source>
</evidence>
<evidence type="ECO:0000256" key="6">
    <source>
        <dbReference type="ARBA" id="ARBA00022777"/>
    </source>
</evidence>
<keyword evidence="3" id="KW-0732">Signal</keyword>
<dbReference type="Pfam" id="PF01657">
    <property type="entry name" value="Stress-antifung"/>
    <property type="match status" value="1"/>
</dbReference>
<dbReference type="InterPro" id="IPR052059">
    <property type="entry name" value="CR_Ser/Thr_kinase"/>
</dbReference>
<dbReference type="SUPFAM" id="SSF56112">
    <property type="entry name" value="Protein kinase-like (PK-like)"/>
    <property type="match status" value="1"/>
</dbReference>
<keyword evidence="9" id="KW-1133">Transmembrane helix</keyword>
<evidence type="ECO:0000313" key="11">
    <source>
        <dbReference type="EMBL" id="PWA61855.1"/>
    </source>
</evidence>
<evidence type="ECO:0000259" key="10">
    <source>
        <dbReference type="PROSITE" id="PS51473"/>
    </source>
</evidence>
<organism evidence="11 12">
    <name type="scientific">Artemisia annua</name>
    <name type="common">Sweet wormwood</name>
    <dbReference type="NCBI Taxonomy" id="35608"/>
    <lineage>
        <taxon>Eukaryota</taxon>
        <taxon>Viridiplantae</taxon>
        <taxon>Streptophyta</taxon>
        <taxon>Embryophyta</taxon>
        <taxon>Tracheophyta</taxon>
        <taxon>Spermatophyta</taxon>
        <taxon>Magnoliopsida</taxon>
        <taxon>eudicotyledons</taxon>
        <taxon>Gunneridae</taxon>
        <taxon>Pentapetalae</taxon>
        <taxon>asterids</taxon>
        <taxon>campanulids</taxon>
        <taxon>Asterales</taxon>
        <taxon>Asteraceae</taxon>
        <taxon>Asteroideae</taxon>
        <taxon>Anthemideae</taxon>
        <taxon>Artemisiinae</taxon>
        <taxon>Artemisia</taxon>
    </lineage>
</organism>
<keyword evidence="4" id="KW-0677">Repeat</keyword>